<sequence length="203" mass="21698">MFGEIISQASPFLGFAVATSITPGANNIMLTSSGTHLGYYRALPHLFGIISGFLLLMLAVAFGLGAAFNDFPVLHEVLRYAGSTYLLYLAWKIFNASSVSIDNDGESVTFWNALTLQFLNPKVWAMAVTAMSAFTITGSGYTISVFVVSGVFCAVYFVCGSIWVGFGVTIGKLISNKPKAYRAFNAIMALLLVGTSLMIVLGV</sequence>
<evidence type="ECO:0000313" key="7">
    <source>
        <dbReference type="EMBL" id="ODC03510.1"/>
    </source>
</evidence>
<gene>
    <name evidence="7" type="ORF">BFW38_08070</name>
</gene>
<dbReference type="PANTHER" id="PTHR30086:SF20">
    <property type="entry name" value="ARGININE EXPORTER PROTEIN ARGO-RELATED"/>
    <property type="match status" value="1"/>
</dbReference>
<evidence type="ECO:0000256" key="1">
    <source>
        <dbReference type="ARBA" id="ARBA00004651"/>
    </source>
</evidence>
<dbReference type="GO" id="GO:0015171">
    <property type="term" value="F:amino acid transmembrane transporter activity"/>
    <property type="evidence" value="ECO:0007669"/>
    <property type="project" value="TreeGrafter"/>
</dbReference>
<evidence type="ECO:0000256" key="4">
    <source>
        <dbReference type="ARBA" id="ARBA00022989"/>
    </source>
</evidence>
<keyword evidence="2" id="KW-1003">Cell membrane</keyword>
<evidence type="ECO:0000256" key="3">
    <source>
        <dbReference type="ARBA" id="ARBA00022692"/>
    </source>
</evidence>
<dbReference type="AlphaFoldDB" id="A0A1E2V917"/>
<feature type="transmembrane region" description="Helical" evidence="6">
    <location>
        <begin position="12"/>
        <end position="30"/>
    </location>
</feature>
<keyword evidence="3 6" id="KW-0812">Transmembrane</keyword>
<comment type="caution">
    <text evidence="7">The sequence shown here is derived from an EMBL/GenBank/DDBJ whole genome shotgun (WGS) entry which is preliminary data.</text>
</comment>
<feature type="transmembrane region" description="Helical" evidence="6">
    <location>
        <begin position="123"/>
        <end position="143"/>
    </location>
</feature>
<dbReference type="GO" id="GO:0005886">
    <property type="term" value="C:plasma membrane"/>
    <property type="evidence" value="ECO:0007669"/>
    <property type="project" value="UniProtKB-SubCell"/>
</dbReference>
<accession>A0A1E2V917</accession>
<dbReference type="PANTHER" id="PTHR30086">
    <property type="entry name" value="ARGININE EXPORTER PROTEIN ARGO"/>
    <property type="match status" value="1"/>
</dbReference>
<dbReference type="RefSeq" id="WP_068997926.1">
    <property type="nucleotide sequence ID" value="NZ_MDTQ01000001.1"/>
</dbReference>
<reference evidence="7 8" key="1">
    <citation type="submission" date="2016-08" db="EMBL/GenBank/DDBJ databases">
        <authorList>
            <person name="Seilhamer J.J."/>
        </authorList>
    </citation>
    <scope>NUCLEOTIDE SEQUENCE [LARGE SCALE GENOMIC DNA]</scope>
    <source>
        <strain evidence="7 8">PH27A</strain>
    </source>
</reference>
<dbReference type="STRING" id="197479.BFW38_08070"/>
<keyword evidence="8" id="KW-1185">Reference proteome</keyword>
<organism evidence="7 8">
    <name type="scientific">Terasakiispira papahanaumokuakeensis</name>
    <dbReference type="NCBI Taxonomy" id="197479"/>
    <lineage>
        <taxon>Bacteria</taxon>
        <taxon>Pseudomonadati</taxon>
        <taxon>Pseudomonadota</taxon>
        <taxon>Gammaproteobacteria</taxon>
        <taxon>Oceanospirillales</taxon>
        <taxon>Terasakiispira</taxon>
    </lineage>
</organism>
<dbReference type="Proteomes" id="UP000094291">
    <property type="component" value="Unassembled WGS sequence"/>
</dbReference>
<evidence type="ECO:0000256" key="6">
    <source>
        <dbReference type="SAM" id="Phobius"/>
    </source>
</evidence>
<keyword evidence="4 6" id="KW-1133">Transmembrane helix</keyword>
<dbReference type="EMBL" id="MDTQ01000001">
    <property type="protein sequence ID" value="ODC03510.1"/>
    <property type="molecule type" value="Genomic_DNA"/>
</dbReference>
<dbReference type="GO" id="GO:0033228">
    <property type="term" value="P:cysteine export across plasma membrane"/>
    <property type="evidence" value="ECO:0007669"/>
    <property type="project" value="TreeGrafter"/>
</dbReference>
<keyword evidence="5 6" id="KW-0472">Membrane</keyword>
<feature type="transmembrane region" description="Helical" evidence="6">
    <location>
        <begin position="149"/>
        <end position="171"/>
    </location>
</feature>
<feature type="transmembrane region" description="Helical" evidence="6">
    <location>
        <begin position="42"/>
        <end position="65"/>
    </location>
</feature>
<evidence type="ECO:0000256" key="5">
    <source>
        <dbReference type="ARBA" id="ARBA00023136"/>
    </source>
</evidence>
<proteinExistence type="predicted"/>
<comment type="subcellular location">
    <subcellularLocation>
        <location evidence="1">Cell membrane</location>
        <topology evidence="1">Multi-pass membrane protein</topology>
    </subcellularLocation>
</comment>
<feature type="transmembrane region" description="Helical" evidence="6">
    <location>
        <begin position="77"/>
        <end position="94"/>
    </location>
</feature>
<feature type="transmembrane region" description="Helical" evidence="6">
    <location>
        <begin position="183"/>
        <end position="202"/>
    </location>
</feature>
<dbReference type="OrthoDB" id="9812084at2"/>
<protein>
    <recommendedName>
        <fullName evidence="9">Lysine transporter LysE</fullName>
    </recommendedName>
</protein>
<evidence type="ECO:0008006" key="9">
    <source>
        <dbReference type="Google" id="ProtNLM"/>
    </source>
</evidence>
<dbReference type="Pfam" id="PF01810">
    <property type="entry name" value="LysE"/>
    <property type="match status" value="1"/>
</dbReference>
<evidence type="ECO:0000256" key="2">
    <source>
        <dbReference type="ARBA" id="ARBA00022475"/>
    </source>
</evidence>
<dbReference type="InterPro" id="IPR001123">
    <property type="entry name" value="LeuE-type"/>
</dbReference>
<name>A0A1E2V917_9GAMM</name>
<evidence type="ECO:0000313" key="8">
    <source>
        <dbReference type="Proteomes" id="UP000094291"/>
    </source>
</evidence>